<evidence type="ECO:0000259" key="2">
    <source>
        <dbReference type="Pfam" id="PF12158"/>
    </source>
</evidence>
<gene>
    <name evidence="3" type="ORF">EAX62_12755</name>
</gene>
<dbReference type="OrthoDB" id="3790645at2"/>
<keyword evidence="1" id="KW-0472">Membrane</keyword>
<proteinExistence type="predicted"/>
<dbReference type="Pfam" id="PF12158">
    <property type="entry name" value="DUF3592"/>
    <property type="match status" value="1"/>
</dbReference>
<protein>
    <submittedName>
        <fullName evidence="3">DUF3592 domain-containing protein</fullName>
    </submittedName>
</protein>
<dbReference type="RefSeq" id="WP_121902083.1">
    <property type="nucleotide sequence ID" value="NZ_REFW01000003.1"/>
</dbReference>
<accession>A0A3M0G2G6</accession>
<feature type="transmembrane region" description="Helical" evidence="1">
    <location>
        <begin position="123"/>
        <end position="149"/>
    </location>
</feature>
<evidence type="ECO:0000313" key="4">
    <source>
        <dbReference type="Proteomes" id="UP000275256"/>
    </source>
</evidence>
<feature type="domain" description="DUF3592" evidence="2">
    <location>
        <begin position="41"/>
        <end position="115"/>
    </location>
</feature>
<keyword evidence="1" id="KW-0812">Transmembrane</keyword>
<comment type="caution">
    <text evidence="3">The sequence shown here is derived from an EMBL/GenBank/DDBJ whole genome shotgun (WGS) entry which is preliminary data.</text>
</comment>
<dbReference type="AlphaFoldDB" id="A0A3M0G2G6"/>
<reference evidence="3 4" key="1">
    <citation type="submission" date="2018-10" db="EMBL/GenBank/DDBJ databases">
        <title>Tessaracoccus antarcticuss sp. nov., isolated from sediment.</title>
        <authorList>
            <person name="Zhou L.Y."/>
            <person name="Du Z.J."/>
        </authorList>
    </citation>
    <scope>NUCLEOTIDE SEQUENCE [LARGE SCALE GENOMIC DNA]</scope>
    <source>
        <strain evidence="3 4">JDX10</strain>
    </source>
</reference>
<keyword evidence="4" id="KW-1185">Reference proteome</keyword>
<keyword evidence="1" id="KW-1133">Transmembrane helix</keyword>
<organism evidence="3 4">
    <name type="scientific">Tessaracoccus antarcticus</name>
    <dbReference type="NCBI Taxonomy" id="2479848"/>
    <lineage>
        <taxon>Bacteria</taxon>
        <taxon>Bacillati</taxon>
        <taxon>Actinomycetota</taxon>
        <taxon>Actinomycetes</taxon>
        <taxon>Propionibacteriales</taxon>
        <taxon>Propionibacteriaceae</taxon>
        <taxon>Tessaracoccus</taxon>
    </lineage>
</organism>
<sequence length="157" mass="17191">MFTLIALLAVVASVATGSLVLARGRRSRDSAQDFVRTGIHTQARVLELRDHEWDLARRGSLTDQRAWFPYVEFNLPDGRSIRGESMTGARPAPARVGELVSVVYDPASPERLMVMQGLAKPGIAGAFSGVLGFFMVGFGIVIFGFWVLLKLVLKVPF</sequence>
<evidence type="ECO:0000256" key="1">
    <source>
        <dbReference type="SAM" id="Phobius"/>
    </source>
</evidence>
<dbReference type="InterPro" id="IPR021994">
    <property type="entry name" value="DUF3592"/>
</dbReference>
<name>A0A3M0G2G6_9ACTN</name>
<dbReference type="EMBL" id="REFW01000003">
    <property type="protein sequence ID" value="RMB58965.1"/>
    <property type="molecule type" value="Genomic_DNA"/>
</dbReference>
<evidence type="ECO:0000313" key="3">
    <source>
        <dbReference type="EMBL" id="RMB58965.1"/>
    </source>
</evidence>
<dbReference type="Proteomes" id="UP000275256">
    <property type="component" value="Unassembled WGS sequence"/>
</dbReference>